<organism evidence="1 2">
    <name type="scientific">Victivallis vadensis</name>
    <dbReference type="NCBI Taxonomy" id="172901"/>
    <lineage>
        <taxon>Bacteria</taxon>
        <taxon>Pseudomonadati</taxon>
        <taxon>Lentisphaerota</taxon>
        <taxon>Lentisphaeria</taxon>
        <taxon>Victivallales</taxon>
        <taxon>Victivallaceae</taxon>
        <taxon>Victivallis</taxon>
    </lineage>
</organism>
<dbReference type="EMBL" id="QEKH01000034">
    <property type="protein sequence ID" value="PVY36596.1"/>
    <property type="molecule type" value="Genomic_DNA"/>
</dbReference>
<dbReference type="GeneID" id="78296722"/>
<name>A0A2U1AJK0_9BACT</name>
<dbReference type="OrthoDB" id="1047691at2"/>
<protein>
    <submittedName>
        <fullName evidence="1">His-Xaa-Ser system protein HxsD</fullName>
    </submittedName>
</protein>
<dbReference type="AlphaFoldDB" id="A0A2U1AJK0"/>
<accession>A0A2U1AJK0</accession>
<gene>
    <name evidence="1" type="ORF">C8D82_1342</name>
</gene>
<keyword evidence="2" id="KW-1185">Reference proteome</keyword>
<comment type="caution">
    <text evidence="1">The sequence shown here is derived from an EMBL/GenBank/DDBJ whole genome shotgun (WGS) entry which is preliminary data.</text>
</comment>
<evidence type="ECO:0000313" key="1">
    <source>
        <dbReference type="EMBL" id="PVY36596.1"/>
    </source>
</evidence>
<dbReference type="RefSeq" id="WP_116885448.1">
    <property type="nucleotide sequence ID" value="NZ_CABMMC010000001.1"/>
</dbReference>
<proteinExistence type="predicted"/>
<dbReference type="Proteomes" id="UP000245959">
    <property type="component" value="Unassembled WGS sequence"/>
</dbReference>
<dbReference type="NCBIfam" id="TIGR03976">
    <property type="entry name" value="chp_LLNDYxLRE"/>
    <property type="match status" value="1"/>
</dbReference>
<evidence type="ECO:0000313" key="2">
    <source>
        <dbReference type="Proteomes" id="UP000245959"/>
    </source>
</evidence>
<sequence length="110" mass="12902">MFDFATNSNEECEFKVDTNIYSDAVVSKVLYWLSSDFIISRKQLSPQLHFITLKKKKNAIENLLLEEKIAQLFIDFKVRETINKETEAIRNILYLKAFANYSDLEDLRDG</sequence>
<reference evidence="1 2" key="1">
    <citation type="submission" date="2018-04" db="EMBL/GenBank/DDBJ databases">
        <title>Genomic Encyclopedia of Type Strains, Phase IV (KMG-IV): sequencing the most valuable type-strain genomes for metagenomic binning, comparative biology and taxonomic classification.</title>
        <authorList>
            <person name="Goeker M."/>
        </authorList>
    </citation>
    <scope>NUCLEOTIDE SEQUENCE [LARGE SCALE GENOMIC DNA]</scope>
    <source>
        <strain evidence="1 2">DSM 14823</strain>
    </source>
</reference>
<dbReference type="InterPro" id="IPR023974">
    <property type="entry name" value="HxsD"/>
</dbReference>